<dbReference type="Proteomes" id="UP001283361">
    <property type="component" value="Unassembled WGS sequence"/>
</dbReference>
<name>A0AAE0Y5Y1_9GAST</name>
<gene>
    <name evidence="1" type="ORF">RRG08_046106</name>
</gene>
<dbReference type="EMBL" id="JAWDGP010006910">
    <property type="protein sequence ID" value="KAK3733185.1"/>
    <property type="molecule type" value="Genomic_DNA"/>
</dbReference>
<keyword evidence="2" id="KW-1185">Reference proteome</keyword>
<protein>
    <submittedName>
        <fullName evidence="1">Uncharacterized protein</fullName>
    </submittedName>
</protein>
<comment type="caution">
    <text evidence="1">The sequence shown here is derived from an EMBL/GenBank/DDBJ whole genome shotgun (WGS) entry which is preliminary data.</text>
</comment>
<sequence>MTREKPRGKDTKMSTAFGGKVYSDSSYETAVSHTVSYPILGGITFNATAEISNKKAVVSLEYRKCSQANPARINF</sequence>
<organism evidence="1 2">
    <name type="scientific">Elysia crispata</name>
    <name type="common">lettuce slug</name>
    <dbReference type="NCBI Taxonomy" id="231223"/>
    <lineage>
        <taxon>Eukaryota</taxon>
        <taxon>Metazoa</taxon>
        <taxon>Spiralia</taxon>
        <taxon>Lophotrochozoa</taxon>
        <taxon>Mollusca</taxon>
        <taxon>Gastropoda</taxon>
        <taxon>Heterobranchia</taxon>
        <taxon>Euthyneura</taxon>
        <taxon>Panpulmonata</taxon>
        <taxon>Sacoglossa</taxon>
        <taxon>Placobranchoidea</taxon>
        <taxon>Plakobranchidae</taxon>
        <taxon>Elysia</taxon>
    </lineage>
</organism>
<evidence type="ECO:0000313" key="2">
    <source>
        <dbReference type="Proteomes" id="UP001283361"/>
    </source>
</evidence>
<accession>A0AAE0Y5Y1</accession>
<proteinExistence type="predicted"/>
<reference evidence="1" key="1">
    <citation type="journal article" date="2023" name="G3 (Bethesda)">
        <title>A reference genome for the long-term kleptoplast-retaining sea slug Elysia crispata morphotype clarki.</title>
        <authorList>
            <person name="Eastman K.E."/>
            <person name="Pendleton A.L."/>
            <person name="Shaikh M.A."/>
            <person name="Suttiyut T."/>
            <person name="Ogas R."/>
            <person name="Tomko P."/>
            <person name="Gavelis G."/>
            <person name="Widhalm J.R."/>
            <person name="Wisecaver J.H."/>
        </authorList>
    </citation>
    <scope>NUCLEOTIDE SEQUENCE</scope>
    <source>
        <strain evidence="1">ECLA1</strain>
    </source>
</reference>
<evidence type="ECO:0000313" key="1">
    <source>
        <dbReference type="EMBL" id="KAK3733185.1"/>
    </source>
</evidence>
<dbReference type="AlphaFoldDB" id="A0AAE0Y5Y1"/>